<reference evidence="3" key="1">
    <citation type="submission" date="2018-02" db="EMBL/GenBank/DDBJ databases">
        <authorList>
            <person name="Cohen D.B."/>
            <person name="Kent A.D."/>
        </authorList>
    </citation>
    <scope>NUCLEOTIDE SEQUENCE</scope>
</reference>
<dbReference type="PANTHER" id="PTHR33116:SF86">
    <property type="entry name" value="REVERSE TRANSCRIPTASE DOMAIN-CONTAINING PROTEIN"/>
    <property type="match status" value="1"/>
</dbReference>
<dbReference type="InterPro" id="IPR025836">
    <property type="entry name" value="Zn_knuckle_CX2CX4HX4C"/>
</dbReference>
<dbReference type="SUPFAM" id="SSF56672">
    <property type="entry name" value="DNA/RNA polymerases"/>
    <property type="match status" value="1"/>
</dbReference>
<accession>A0A2N9ETE5</accession>
<dbReference type="InterPro" id="IPR000477">
    <property type="entry name" value="RT_dom"/>
</dbReference>
<dbReference type="EMBL" id="OIVN01000313">
    <property type="protein sequence ID" value="SPC78125.1"/>
    <property type="molecule type" value="Genomic_DNA"/>
</dbReference>
<dbReference type="InterPro" id="IPR025558">
    <property type="entry name" value="DUF4283"/>
</dbReference>
<dbReference type="InterPro" id="IPR036691">
    <property type="entry name" value="Endo/exonu/phosph_ase_sf"/>
</dbReference>
<proteinExistence type="predicted"/>
<dbReference type="CDD" id="cd01650">
    <property type="entry name" value="RT_nLTR_like"/>
    <property type="match status" value="1"/>
</dbReference>
<evidence type="ECO:0000256" key="1">
    <source>
        <dbReference type="SAM" id="MobiDB-lite"/>
    </source>
</evidence>
<dbReference type="PANTHER" id="PTHR33116">
    <property type="entry name" value="REVERSE TRANSCRIPTASE ZINC-BINDING DOMAIN-CONTAINING PROTEIN-RELATED-RELATED"/>
    <property type="match status" value="1"/>
</dbReference>
<name>A0A2N9ETE5_FAGSY</name>
<feature type="compositionally biased region" description="Low complexity" evidence="1">
    <location>
        <begin position="267"/>
        <end position="276"/>
    </location>
</feature>
<sequence>MEEIDSMWKRLSLNEIEGERFNLGSSTQVASHSLAAKFFTRRVINVEAVTRTFKLLWRTERGFSARDMGDNILLFEFEDEADMERVLFSEPWSYDKYLMAFNKVVEDVEIGNVVFDKVAFWVQIHNLPILSLKKEVARALCCGIGEVMNTTETEEELGGGRVMRLRVRIDITKPLCRGRKIGLANGKEGWAAFKYERLPNFCYWCGLVTHSEKDCGVWLRNRNSLGKKDQGYGAWMKAEVDRANRKVEVHVAGRATQFGREAKNPPEEGLQQPGPQAAMSEDSRGLNMEISAPNPGSDMQSTQADFEGQLREIDKELGLFDENPGITKLKVSMSTSRNTLGASLTPRRHNPKDKGPLTDITNIPKTGVGSWKKKARAYGMGIEGPVVVLAEKRGSEAINEAYAWRLTFVYGAPETHLRIETWNLIRRLSQQSHIPWCCIGDFNEIALSSEMQGRRPRPEKQMKDFRERPAKYHLGSAGSWCGNIGLDTKFHGAQLEHLNVTNSDHKCLHLELEPCNQPHQVRRSFRFEEIWTSDVGCEATIQNEWDKHRSGTAMFQVWNKLKDCKRGLGRWSRQHFGNVTRQLAEKRQQLMVAETNAIQGGSMDRVKLSKSEINFLLDKEERMWRQRSRTSWLKNGDRNTRYFHGHASQRRRRNRIMGLRNNEGVWVEAKEEVVSTLVGYYENIFTSSQPTHIEEAVTHVPQVITTSINENLTRTYTAIEVDEALKQMAPLKAPGPDGLPPLFYQKYWPVVGQDVTRGVLSCLNSGQLLTSINHTFITLIPKVKNPERVTEFRPISLCNVIYKLVSKVIANRLKTILPHIISDSQSAFVPGRLITDNVLVAFETLHHMHITKMGREGAMALKLDMSKAYDRVEWIYLESIMRKMGFHPRWVSMIMQCISTVSYSLLINGEPHGFLKPSRGLRQGDPLSPYLFLLCAEGLHSLISRASEQGELQGVALCRRGPRITHLFFADDSLLFTKATTRDCAKLQEILLRYERASGQQVNRDKTAIFFSKDTPMGIQEAIKATLGVPIIKQYERYLGLPSFVGKNRTACFTQLKERVWSKLMGWKEKLLSQAGREVLIKYVAQAIPTYTMSCFRLPNRLCQDLESMIRKFWWGHGPDKNKICWVKWSSLCYQKDSGGMGFRELRKFNDAMLGKQVWRLLTDTNSLLYRVFKAKFFPHCSILEADPKTKGSYAWQSILKARDVIQKGVVWRVGNGKKISIWRQNWLLEDHHRRVITPAPALLADSTVAELISPQTNHWDESLIDNIFFPYDAVAIKSIPLSEGTAEDKPFWPGTKTGQYTVRSGYKFLQTEDMTTQPSCSNLQPMKQMWKEVWSLQVPKKIQMFMWRSLKDSLPSKLNLKKKHVVQDSGCDLCGALTEDILHALCFCPHASAAWGEDPGLKEIRNFNSLNFMELWCQLGKMEPPMDREVFSTTCWAIWHRRNKVRLGQQVEKAENIPAFVREYLLEFQACQFPHSPSPSSPVPTHWRKPTTCRYKVNYDGAVFAETAEAGIGVIVRNDYGKPIATLSQKIRYPLSVEATEAMAA</sequence>
<feature type="domain" description="Reverse transcriptase" evidence="2">
    <location>
        <begin position="761"/>
        <end position="1031"/>
    </location>
</feature>
<evidence type="ECO:0000313" key="3">
    <source>
        <dbReference type="EMBL" id="SPC78125.1"/>
    </source>
</evidence>
<feature type="region of interest" description="Disordered" evidence="1">
    <location>
        <begin position="338"/>
        <end position="362"/>
    </location>
</feature>
<dbReference type="Pfam" id="PF14111">
    <property type="entry name" value="DUF4283"/>
    <property type="match status" value="1"/>
</dbReference>
<dbReference type="Pfam" id="PF14392">
    <property type="entry name" value="zf-CCHC_4"/>
    <property type="match status" value="1"/>
</dbReference>
<gene>
    <name evidence="3" type="ORF">FSB_LOCUS6007</name>
</gene>
<dbReference type="Pfam" id="PF13966">
    <property type="entry name" value="zf-RVT"/>
    <property type="match status" value="1"/>
</dbReference>
<organism evidence="3">
    <name type="scientific">Fagus sylvatica</name>
    <name type="common">Beechnut</name>
    <dbReference type="NCBI Taxonomy" id="28930"/>
    <lineage>
        <taxon>Eukaryota</taxon>
        <taxon>Viridiplantae</taxon>
        <taxon>Streptophyta</taxon>
        <taxon>Embryophyta</taxon>
        <taxon>Tracheophyta</taxon>
        <taxon>Spermatophyta</taxon>
        <taxon>Magnoliopsida</taxon>
        <taxon>eudicotyledons</taxon>
        <taxon>Gunneridae</taxon>
        <taxon>Pentapetalae</taxon>
        <taxon>rosids</taxon>
        <taxon>fabids</taxon>
        <taxon>Fagales</taxon>
        <taxon>Fagaceae</taxon>
        <taxon>Fagus</taxon>
    </lineage>
</organism>
<feature type="region of interest" description="Disordered" evidence="1">
    <location>
        <begin position="259"/>
        <end position="283"/>
    </location>
</feature>
<protein>
    <recommendedName>
        <fullName evidence="2">Reverse transcriptase domain-containing protein</fullName>
    </recommendedName>
</protein>
<dbReference type="InterPro" id="IPR026960">
    <property type="entry name" value="RVT-Znf"/>
</dbReference>
<evidence type="ECO:0000259" key="2">
    <source>
        <dbReference type="PROSITE" id="PS50878"/>
    </source>
</evidence>
<dbReference type="PROSITE" id="PS50878">
    <property type="entry name" value="RT_POL"/>
    <property type="match status" value="1"/>
</dbReference>
<dbReference type="SUPFAM" id="SSF56219">
    <property type="entry name" value="DNase I-like"/>
    <property type="match status" value="1"/>
</dbReference>
<dbReference type="Pfam" id="PF00078">
    <property type="entry name" value="RVT_1"/>
    <property type="match status" value="1"/>
</dbReference>
<dbReference type="InterPro" id="IPR043502">
    <property type="entry name" value="DNA/RNA_pol_sf"/>
</dbReference>